<name>A0ACA9RCS2_9GLOM</name>
<dbReference type="Proteomes" id="UP000789920">
    <property type="component" value="Unassembled WGS sequence"/>
</dbReference>
<organism evidence="1 2">
    <name type="scientific">Racocetra persica</name>
    <dbReference type="NCBI Taxonomy" id="160502"/>
    <lineage>
        <taxon>Eukaryota</taxon>
        <taxon>Fungi</taxon>
        <taxon>Fungi incertae sedis</taxon>
        <taxon>Mucoromycota</taxon>
        <taxon>Glomeromycotina</taxon>
        <taxon>Glomeromycetes</taxon>
        <taxon>Diversisporales</taxon>
        <taxon>Gigasporaceae</taxon>
        <taxon>Racocetra</taxon>
    </lineage>
</organism>
<protein>
    <submittedName>
        <fullName evidence="1">35835_t:CDS:1</fullName>
    </submittedName>
</protein>
<accession>A0ACA9RCS2</accession>
<gene>
    <name evidence="1" type="ORF">RPERSI_LOCUS18686</name>
</gene>
<keyword evidence="2" id="KW-1185">Reference proteome</keyword>
<dbReference type="EMBL" id="CAJVQC010049930">
    <property type="protein sequence ID" value="CAG8788316.1"/>
    <property type="molecule type" value="Genomic_DNA"/>
</dbReference>
<proteinExistence type="predicted"/>
<feature type="non-terminal residue" evidence="1">
    <location>
        <position position="103"/>
    </location>
</feature>
<evidence type="ECO:0000313" key="1">
    <source>
        <dbReference type="EMBL" id="CAG8788316.1"/>
    </source>
</evidence>
<reference evidence="1" key="1">
    <citation type="submission" date="2021-06" db="EMBL/GenBank/DDBJ databases">
        <authorList>
            <person name="Kallberg Y."/>
            <person name="Tangrot J."/>
            <person name="Rosling A."/>
        </authorList>
    </citation>
    <scope>NUCLEOTIDE SEQUENCE</scope>
    <source>
        <strain evidence="1">MA461A</strain>
    </source>
</reference>
<evidence type="ECO:0000313" key="2">
    <source>
        <dbReference type="Proteomes" id="UP000789920"/>
    </source>
</evidence>
<sequence>MKKEEEEEEEEAFERNLKSANDISINKILDPTTKKRNSSNTLQNLIFILVIDPIRLGLGFLDVPTAQEIIAKNVHDVGPNEVERIRSYKQKVRPPWASDLQLS</sequence>
<comment type="caution">
    <text evidence="1">The sequence shown here is derived from an EMBL/GenBank/DDBJ whole genome shotgun (WGS) entry which is preliminary data.</text>
</comment>